<feature type="transmembrane region" description="Helical" evidence="6">
    <location>
        <begin position="257"/>
        <end position="277"/>
    </location>
</feature>
<keyword evidence="8" id="KW-1185">Reference proteome</keyword>
<comment type="function">
    <text evidence="6">Gustatory receptor which mediates acceptance or avoidance behavior, depending on its substrates.</text>
</comment>
<comment type="similarity">
    <text evidence="6">Belongs to the insect chemoreceptor superfamily. Gustatory receptor (GR) family.</text>
</comment>
<dbReference type="EMBL" id="ACPB03002360">
    <property type="status" value="NOT_ANNOTATED_CDS"/>
    <property type="molecule type" value="Genomic_DNA"/>
</dbReference>
<dbReference type="InParanoid" id="T1HD41"/>
<dbReference type="EnsemblMetazoa" id="RPRC001956-RA">
    <property type="protein sequence ID" value="RPRC001956-PA"/>
    <property type="gene ID" value="RPRC001956"/>
</dbReference>
<dbReference type="HOGENOM" id="CLU_786007_0_0_1"/>
<evidence type="ECO:0000256" key="3">
    <source>
        <dbReference type="ARBA" id="ARBA00022692"/>
    </source>
</evidence>
<dbReference type="RefSeq" id="XP_073995710.1">
    <property type="nucleotide sequence ID" value="XM_074139609.1"/>
</dbReference>
<feature type="transmembrane region" description="Helical" evidence="6">
    <location>
        <begin position="220"/>
        <end position="237"/>
    </location>
</feature>
<evidence type="ECO:0000256" key="5">
    <source>
        <dbReference type="ARBA" id="ARBA00023136"/>
    </source>
</evidence>
<keyword evidence="6" id="KW-0807">Transducer</keyword>
<dbReference type="GO" id="GO:0005886">
    <property type="term" value="C:plasma membrane"/>
    <property type="evidence" value="ECO:0007669"/>
    <property type="project" value="UniProtKB-SubCell"/>
</dbReference>
<keyword evidence="6" id="KW-0675">Receptor</keyword>
<keyword evidence="3 6" id="KW-0812">Transmembrane</keyword>
<protein>
    <recommendedName>
        <fullName evidence="6">Gustatory receptor</fullName>
    </recommendedName>
</protein>
<feature type="transmembrane region" description="Helical" evidence="6">
    <location>
        <begin position="122"/>
        <end position="144"/>
    </location>
</feature>
<comment type="subcellular location">
    <subcellularLocation>
        <location evidence="1 6">Cell membrane</location>
        <topology evidence="1 6">Multi-pass membrane protein</topology>
    </subcellularLocation>
</comment>
<keyword evidence="2 6" id="KW-1003">Cell membrane</keyword>
<dbReference type="AlphaFoldDB" id="T1HD41"/>
<proteinExistence type="inferred from homology"/>
<evidence type="ECO:0000256" key="2">
    <source>
        <dbReference type="ARBA" id="ARBA00022475"/>
    </source>
</evidence>
<reference evidence="7" key="1">
    <citation type="submission" date="2015-05" db="UniProtKB">
        <authorList>
            <consortium name="EnsemblMetazoa"/>
        </authorList>
    </citation>
    <scope>IDENTIFICATION</scope>
</reference>
<feature type="transmembrane region" description="Helical" evidence="6">
    <location>
        <begin position="156"/>
        <end position="181"/>
    </location>
</feature>
<feature type="transmembrane region" description="Helical" evidence="6">
    <location>
        <begin position="73"/>
        <end position="101"/>
    </location>
</feature>
<dbReference type="GO" id="GO:0007165">
    <property type="term" value="P:signal transduction"/>
    <property type="evidence" value="ECO:0007669"/>
    <property type="project" value="UniProtKB-KW"/>
</dbReference>
<evidence type="ECO:0000313" key="7">
    <source>
        <dbReference type="EnsemblMetazoa" id="RPRC001956-PA"/>
    </source>
</evidence>
<dbReference type="VEuPathDB" id="VectorBase:RPRC001956"/>
<organism evidence="7 8">
    <name type="scientific">Rhodnius prolixus</name>
    <name type="common">Triatomid bug</name>
    <dbReference type="NCBI Taxonomy" id="13249"/>
    <lineage>
        <taxon>Eukaryota</taxon>
        <taxon>Metazoa</taxon>
        <taxon>Ecdysozoa</taxon>
        <taxon>Arthropoda</taxon>
        <taxon>Hexapoda</taxon>
        <taxon>Insecta</taxon>
        <taxon>Pterygota</taxon>
        <taxon>Neoptera</taxon>
        <taxon>Paraneoptera</taxon>
        <taxon>Hemiptera</taxon>
        <taxon>Heteroptera</taxon>
        <taxon>Panheteroptera</taxon>
        <taxon>Cimicomorpha</taxon>
        <taxon>Reduviidae</taxon>
        <taxon>Triatominae</taxon>
        <taxon>Rhodnius</taxon>
    </lineage>
</organism>
<dbReference type="Pfam" id="PF08395">
    <property type="entry name" value="7tm_7"/>
    <property type="match status" value="1"/>
</dbReference>
<dbReference type="GeneID" id="141460009"/>
<name>T1HD41_RHOPR</name>
<feature type="transmembrane region" description="Helical" evidence="6">
    <location>
        <begin position="47"/>
        <end position="67"/>
    </location>
</feature>
<keyword evidence="4 6" id="KW-1133">Transmembrane helix</keyword>
<sequence>MSLPFKAMLDWINDEKISSFFLLHQLFGTFPYRVNRGKFTFHKRLHFWNYIVIFSIVGTCFSCILYVPPFLQGTLILVFVNAGQMVILMAPLLLFSIIVILKKSKLDKYLYYIRSTGNSSFGHSNTVTILILSLCQITLVFFIMTDYNIFIANMNIYVVDYSCFLMFISIGGQFSGILISINNRFIVLRKALSSGNPIKLVDSLKTYEKLITICEEVNDVYGFPIIFVFVYSFAFSITECYSALSKTAPNALMYVTWSTLTWSTAFRLVFTCSQVMYQAKEFNKKLKVSTADFRYLERSVQLKVLIHFARRQKLVFTASKFFNLDFPFLGKILMQAAIYFLLLIQLNGLIPLF</sequence>
<keyword evidence="5 6" id="KW-0472">Membrane</keyword>
<feature type="transmembrane region" description="Helical" evidence="6">
    <location>
        <begin position="328"/>
        <end position="350"/>
    </location>
</feature>
<evidence type="ECO:0000256" key="1">
    <source>
        <dbReference type="ARBA" id="ARBA00004651"/>
    </source>
</evidence>
<evidence type="ECO:0000313" key="8">
    <source>
        <dbReference type="Proteomes" id="UP000015103"/>
    </source>
</evidence>
<evidence type="ECO:0000256" key="4">
    <source>
        <dbReference type="ARBA" id="ARBA00022989"/>
    </source>
</evidence>
<dbReference type="InterPro" id="IPR013604">
    <property type="entry name" value="7TM_chemorcpt"/>
</dbReference>
<evidence type="ECO:0000256" key="6">
    <source>
        <dbReference type="RuleBase" id="RU363108"/>
    </source>
</evidence>
<accession>T1HD41</accession>
<dbReference type="GO" id="GO:0050909">
    <property type="term" value="P:sensory perception of taste"/>
    <property type="evidence" value="ECO:0007669"/>
    <property type="project" value="InterPro"/>
</dbReference>
<dbReference type="Proteomes" id="UP000015103">
    <property type="component" value="Unassembled WGS sequence"/>
</dbReference>